<evidence type="ECO:0000256" key="8">
    <source>
        <dbReference type="ARBA" id="ARBA00022840"/>
    </source>
</evidence>
<dbReference type="FunFam" id="3.90.800.10:FF:000001">
    <property type="entry name" value="Glutamine--tRNA ligase"/>
    <property type="match status" value="1"/>
</dbReference>
<dbReference type="AlphaFoldDB" id="A0A1A0GZ72"/>
<dbReference type="RefSeq" id="XP_018709287.1">
    <property type="nucleotide sequence ID" value="XM_018858252.1"/>
</dbReference>
<keyword evidence="7 13" id="KW-0547">Nucleotide-binding</keyword>
<dbReference type="HAMAP" id="MF_02076">
    <property type="entry name" value="Glu_tRNA_synth_type2"/>
    <property type="match status" value="1"/>
</dbReference>
<keyword evidence="19" id="KW-1185">Reference proteome</keyword>
<dbReference type="Gene3D" id="1.20.1050.10">
    <property type="match status" value="1"/>
</dbReference>
<keyword evidence="6 13" id="KW-0436">Ligase</keyword>
<feature type="domain" description="tRNA synthetases class I (E and Q) anti-codon binding" evidence="17">
    <location>
        <begin position="620"/>
        <end position="692"/>
    </location>
</feature>
<dbReference type="PRINTS" id="PR00987">
    <property type="entry name" value="TRNASYNTHGLU"/>
</dbReference>
<evidence type="ECO:0000256" key="9">
    <source>
        <dbReference type="ARBA" id="ARBA00022917"/>
    </source>
</evidence>
<evidence type="ECO:0000256" key="4">
    <source>
        <dbReference type="ARBA" id="ARBA00022490"/>
    </source>
</evidence>
<dbReference type="GO" id="GO:1990825">
    <property type="term" value="F:sequence-specific mRNA binding"/>
    <property type="evidence" value="ECO:0007669"/>
    <property type="project" value="UniProtKB-ARBA"/>
</dbReference>
<dbReference type="FunFam" id="3.40.50.620:FF:000037">
    <property type="entry name" value="Glutamine--tRNA ligase cytoplasmic"/>
    <property type="match status" value="1"/>
</dbReference>
<keyword evidence="9 13" id="KW-0648">Protein biosynthesis</keyword>
<dbReference type="InterPro" id="IPR049437">
    <property type="entry name" value="tRNA-synt_1c_C2"/>
</dbReference>
<dbReference type="InterPro" id="IPR014729">
    <property type="entry name" value="Rossmann-like_a/b/a_fold"/>
</dbReference>
<keyword evidence="10 13" id="KW-0030">Aminoacyl-tRNA synthetase</keyword>
<comment type="similarity">
    <text evidence="2">Belongs to the class-I aminoacyl-tRNA synthetase family. Glutamate--tRNA ligase type 2 subfamily.</text>
</comment>
<dbReference type="Gene3D" id="3.40.50.620">
    <property type="entry name" value="HUPs"/>
    <property type="match status" value="1"/>
</dbReference>
<evidence type="ECO:0000256" key="5">
    <source>
        <dbReference type="ARBA" id="ARBA00022553"/>
    </source>
</evidence>
<dbReference type="EMBL" id="LXTC01000010">
    <property type="protein sequence ID" value="OBA16990.1"/>
    <property type="molecule type" value="Genomic_DNA"/>
</dbReference>
<dbReference type="GO" id="GO:0004818">
    <property type="term" value="F:glutamate-tRNA ligase activity"/>
    <property type="evidence" value="ECO:0007669"/>
    <property type="project" value="UniProtKB-EC"/>
</dbReference>
<dbReference type="InterPro" id="IPR011035">
    <property type="entry name" value="Ribosomal_bL25/Gln-tRNA_synth"/>
</dbReference>
<dbReference type="NCBIfam" id="TIGR00463">
    <property type="entry name" value="gltX_arch"/>
    <property type="match status" value="1"/>
</dbReference>
<dbReference type="GO" id="GO:0005829">
    <property type="term" value="C:cytosol"/>
    <property type="evidence" value="ECO:0007669"/>
    <property type="project" value="TreeGrafter"/>
</dbReference>
<dbReference type="Pfam" id="PF20974">
    <property type="entry name" value="tRNA-synt_1c_C2"/>
    <property type="match status" value="1"/>
</dbReference>
<evidence type="ECO:0000256" key="12">
    <source>
        <dbReference type="ARBA" id="ARBA00048351"/>
    </source>
</evidence>
<evidence type="ECO:0000259" key="16">
    <source>
        <dbReference type="Pfam" id="PF18466"/>
    </source>
</evidence>
<dbReference type="EC" id="6.1.1.17" evidence="3"/>
<feature type="domain" description="Glutamate--tRNA ligase N-terminal" evidence="16">
    <location>
        <begin position="23"/>
        <end position="74"/>
    </location>
</feature>
<dbReference type="Pfam" id="PF18466">
    <property type="entry name" value="GluRS_N"/>
    <property type="match status" value="1"/>
</dbReference>
<protein>
    <recommendedName>
        <fullName evidence="3">glutamate--tRNA ligase</fullName>
        <ecNumber evidence="3">6.1.1.17</ecNumber>
    </recommendedName>
    <alternativeName>
        <fullName evidence="11">Glutamyl-tRNA synthetase</fullName>
    </alternativeName>
</protein>
<evidence type="ECO:0000313" key="18">
    <source>
        <dbReference type="EMBL" id="OBA16990.1"/>
    </source>
</evidence>
<dbReference type="InterPro" id="IPR020059">
    <property type="entry name" value="Glu/Gln-tRNA-synth_Ib_codon-bd"/>
</dbReference>
<dbReference type="GO" id="GO:0006424">
    <property type="term" value="P:glutamyl-tRNA aminoacylation"/>
    <property type="evidence" value="ECO:0007669"/>
    <property type="project" value="InterPro"/>
</dbReference>
<accession>A0A1A0GZ72</accession>
<dbReference type="InterPro" id="IPR041103">
    <property type="entry name" value="GluRS_N"/>
</dbReference>
<dbReference type="InterPro" id="IPR020058">
    <property type="entry name" value="Glu/Gln-tRNA-synth_Ib_cat-dom"/>
</dbReference>
<dbReference type="PANTHER" id="PTHR43097:SF5">
    <property type="entry name" value="GLUTAMATE--TRNA LIGASE"/>
    <property type="match status" value="1"/>
</dbReference>
<dbReference type="Pfam" id="PF03950">
    <property type="entry name" value="tRNA-synt_1c_C"/>
    <property type="match status" value="1"/>
</dbReference>
<keyword evidence="4" id="KW-0963">Cytoplasm</keyword>
<dbReference type="GeneID" id="30031228"/>
<dbReference type="Pfam" id="PF00749">
    <property type="entry name" value="tRNA-synt_1c"/>
    <property type="match status" value="1"/>
</dbReference>
<comment type="subcellular location">
    <subcellularLocation>
        <location evidence="1">Cytoplasm</location>
    </subcellularLocation>
</comment>
<dbReference type="PROSITE" id="PS00178">
    <property type="entry name" value="AA_TRNA_LIGASE_I"/>
    <property type="match status" value="1"/>
</dbReference>
<dbReference type="InterPro" id="IPR036282">
    <property type="entry name" value="Glutathione-S-Trfase_C_sf"/>
</dbReference>
<dbReference type="CDD" id="cd10306">
    <property type="entry name" value="GST_C_GluRS_N"/>
    <property type="match status" value="1"/>
</dbReference>
<dbReference type="Proteomes" id="UP000092555">
    <property type="component" value="Unassembled WGS sequence"/>
</dbReference>
<name>A0A1A0GZ72_9ASCO</name>
<evidence type="ECO:0000256" key="10">
    <source>
        <dbReference type="ARBA" id="ARBA00023146"/>
    </source>
</evidence>
<dbReference type="InterPro" id="IPR001412">
    <property type="entry name" value="aa-tRNA-synth_I_CS"/>
</dbReference>
<gene>
    <name evidence="18" type="ORF">METBIDRAFT_48030</name>
</gene>
<dbReference type="OrthoDB" id="10250478at2759"/>
<dbReference type="PANTHER" id="PTHR43097">
    <property type="entry name" value="GLUTAMINE-TRNA LIGASE"/>
    <property type="match status" value="1"/>
</dbReference>
<dbReference type="Gene3D" id="2.40.240.10">
    <property type="entry name" value="Ribosomal Protein L25, Chain P"/>
    <property type="match status" value="1"/>
</dbReference>
<evidence type="ECO:0000256" key="13">
    <source>
        <dbReference type="RuleBase" id="RU363037"/>
    </source>
</evidence>
<sequence>MLTLTVAAKAPFLAYASIIAAGFVRAESDVAVALEYVDDKSASASTDVSAVLTVDGQTTAGEPEILHVLASLVPSIAATTQQSDAWVQFALHKLANKNFKALASDLEKLDAHLNFRSFMLGHQVSLADIAVWGVLRANALMGSVLKNDVYINISRWYNFIATDAKFDVADRTTKAINEMRKLAKAAKGEKKESHKANFAIDLPNAEMGKVVTRFPPEPSGYLHIGHVKAAILNEYFAHAYQGKLIIRFDDTNPSKEKTEFQDAIIEDLALMGIKGDKVTFSSNYFDQMYDLAIQMIKDGNAYCDDTPMETMREQRMVGDASARRERTVDENLRVFTQEMKAGSEDGLKNCLRAKIDYTNPNKALRDPVIYRCNLTPHHRTGTQWKIYPTYDFCVPVVDSIEGVTHSLRTNEYRDRNPQYDWIQKVLKLRHVDIWDFGRVNFMRTLLSKRKLQWFVDKGYVANWDDPRFPTVRGVRRRGMTVEGLRNFILSQGPSKNIINLEWSAIWAMNKKIIDPVAPRHTAIDVKDVVPVTIAKGPESVVSEDKPKHKKNPDVGLKKVLFSSKVLVEQADAASFAESEEVTFMDWGNVIIKKIHKEGDVVKSIDAELHLEGDFRKTEKKVTWLADTEDKTQVELVDFDHLITKDKLEETDNFEDFITPVTEFKGEAFADLNVKSLKKGDVIQFERKGYYKVESDLSEGDKMVFYTIPDGKTAPKKK</sequence>
<comment type="caution">
    <text evidence="18">The sequence shown here is derived from an EMBL/GenBank/DDBJ whole genome shotgun (WGS) entry which is preliminary data.</text>
</comment>
<keyword evidence="8 13" id="KW-0067">ATP-binding</keyword>
<dbReference type="InterPro" id="IPR000924">
    <property type="entry name" value="Glu/Gln-tRNA-synth"/>
</dbReference>
<reference evidence="18 19" key="1">
    <citation type="submission" date="2016-05" db="EMBL/GenBank/DDBJ databases">
        <title>Comparative genomics of biotechnologically important yeasts.</title>
        <authorList>
            <consortium name="DOE Joint Genome Institute"/>
            <person name="Riley R."/>
            <person name="Haridas S."/>
            <person name="Wolfe K.H."/>
            <person name="Lopes M.R."/>
            <person name="Hittinger C.T."/>
            <person name="Goker M."/>
            <person name="Salamov A."/>
            <person name="Wisecaver J."/>
            <person name="Long T.M."/>
            <person name="Aerts A.L."/>
            <person name="Barry K."/>
            <person name="Choi C."/>
            <person name="Clum A."/>
            <person name="Coughlan A.Y."/>
            <person name="Deshpande S."/>
            <person name="Douglass A.P."/>
            <person name="Hanson S.J."/>
            <person name="Klenk H.-P."/>
            <person name="LaButti K."/>
            <person name="Lapidus A."/>
            <person name="Lindquist E."/>
            <person name="Lipzen A."/>
            <person name="Meier-kolthoff J.P."/>
            <person name="Ohm R.A."/>
            <person name="Otillar R.P."/>
            <person name="Pangilinan J."/>
            <person name="Peng Y."/>
            <person name="Rokas A."/>
            <person name="Rosa C.A."/>
            <person name="Scheuner C."/>
            <person name="Sibirny A.A."/>
            <person name="Slot J.C."/>
            <person name="Stielow J.B."/>
            <person name="Sun H."/>
            <person name="Kurtzman C.P."/>
            <person name="Blackwell M."/>
            <person name="Grigoriev I.V."/>
            <person name="Jeffries T.W."/>
        </authorList>
    </citation>
    <scope>NUCLEOTIDE SEQUENCE [LARGE SCALE GENOMIC DNA]</scope>
    <source>
        <strain evidence="18 19">NRRL YB-4993</strain>
    </source>
</reference>
<dbReference type="SUPFAM" id="SSF50715">
    <property type="entry name" value="Ribosomal protein L25-like"/>
    <property type="match status" value="1"/>
</dbReference>
<dbReference type="Gene3D" id="1.10.1160.10">
    <property type="entry name" value="Glutamyl-trna Synthetase, Domain 2"/>
    <property type="match status" value="1"/>
</dbReference>
<dbReference type="InterPro" id="IPR020061">
    <property type="entry name" value="Glu_tRNA_lig_a-bdl"/>
</dbReference>
<comment type="catalytic activity">
    <reaction evidence="12">
        <text>tRNA(Glu) + L-glutamate + ATP = L-glutamyl-tRNA(Glu) + AMP + diphosphate</text>
        <dbReference type="Rhea" id="RHEA:23540"/>
        <dbReference type="Rhea" id="RHEA-COMP:9663"/>
        <dbReference type="Rhea" id="RHEA-COMP:9680"/>
        <dbReference type="ChEBI" id="CHEBI:29985"/>
        <dbReference type="ChEBI" id="CHEBI:30616"/>
        <dbReference type="ChEBI" id="CHEBI:33019"/>
        <dbReference type="ChEBI" id="CHEBI:78442"/>
        <dbReference type="ChEBI" id="CHEBI:78520"/>
        <dbReference type="ChEBI" id="CHEBI:456215"/>
        <dbReference type="EC" id="6.1.1.17"/>
    </reaction>
</comment>
<dbReference type="GO" id="GO:0017102">
    <property type="term" value="C:methionyl glutamyl tRNA synthetase complex"/>
    <property type="evidence" value="ECO:0007669"/>
    <property type="project" value="EnsemblFungi"/>
</dbReference>
<evidence type="ECO:0000256" key="2">
    <source>
        <dbReference type="ARBA" id="ARBA00008927"/>
    </source>
</evidence>
<dbReference type="Gene3D" id="3.40.30.70">
    <property type="match status" value="1"/>
</dbReference>
<evidence type="ECO:0000313" key="19">
    <source>
        <dbReference type="Proteomes" id="UP000092555"/>
    </source>
</evidence>
<evidence type="ECO:0000256" key="7">
    <source>
        <dbReference type="ARBA" id="ARBA00022741"/>
    </source>
</evidence>
<dbReference type="SUPFAM" id="SSF52374">
    <property type="entry name" value="Nucleotidylyl transferase"/>
    <property type="match status" value="1"/>
</dbReference>
<evidence type="ECO:0000256" key="6">
    <source>
        <dbReference type="ARBA" id="ARBA00022598"/>
    </source>
</evidence>
<evidence type="ECO:0000259" key="14">
    <source>
        <dbReference type="Pfam" id="PF00749"/>
    </source>
</evidence>
<dbReference type="InterPro" id="IPR004526">
    <property type="entry name" value="Glu-tRNA-synth_arc/euk"/>
</dbReference>
<dbReference type="GO" id="GO:0005524">
    <property type="term" value="F:ATP binding"/>
    <property type="evidence" value="ECO:0007669"/>
    <property type="project" value="UniProtKB-KW"/>
</dbReference>
<dbReference type="Gene3D" id="3.90.800.10">
    <property type="entry name" value="Glutamyl-tRNA Synthetase, Domain 3"/>
    <property type="match status" value="1"/>
</dbReference>
<organism evidence="18 19">
    <name type="scientific">Metschnikowia bicuspidata var. bicuspidata NRRL YB-4993</name>
    <dbReference type="NCBI Taxonomy" id="869754"/>
    <lineage>
        <taxon>Eukaryota</taxon>
        <taxon>Fungi</taxon>
        <taxon>Dikarya</taxon>
        <taxon>Ascomycota</taxon>
        <taxon>Saccharomycotina</taxon>
        <taxon>Pichiomycetes</taxon>
        <taxon>Metschnikowiaceae</taxon>
        <taxon>Metschnikowia</taxon>
    </lineage>
</organism>
<evidence type="ECO:0000259" key="15">
    <source>
        <dbReference type="Pfam" id="PF03950"/>
    </source>
</evidence>
<feature type="domain" description="Glutamyl/glutaminyl-tRNA synthetase class Ib anti-codon binding" evidence="15">
    <location>
        <begin position="517"/>
        <end position="608"/>
    </location>
</feature>
<evidence type="ECO:0000256" key="11">
    <source>
        <dbReference type="ARBA" id="ARBA00030865"/>
    </source>
</evidence>
<dbReference type="InterPro" id="IPR050132">
    <property type="entry name" value="Gln/Glu-tRNA_Ligase"/>
</dbReference>
<dbReference type="FunFam" id="1.20.1050.10:FF:000036">
    <property type="entry name" value="Putative glutamyl-tRNA synthetase"/>
    <property type="match status" value="1"/>
</dbReference>
<dbReference type="SUPFAM" id="SSF47616">
    <property type="entry name" value="GST C-terminal domain-like"/>
    <property type="match status" value="1"/>
</dbReference>
<feature type="domain" description="Glutamyl/glutaminyl-tRNA synthetase class Ib catalytic" evidence="14">
    <location>
        <begin position="209"/>
        <end position="514"/>
    </location>
</feature>
<keyword evidence="5" id="KW-0597">Phosphoprotein</keyword>
<proteinExistence type="inferred from homology"/>
<dbReference type="FunFam" id="2.40.240.10:FF:000004">
    <property type="entry name" value="Glutamyl-tRNA synthetase, cytoplasmic"/>
    <property type="match status" value="1"/>
</dbReference>
<evidence type="ECO:0000256" key="3">
    <source>
        <dbReference type="ARBA" id="ARBA00012835"/>
    </source>
</evidence>
<evidence type="ECO:0000259" key="17">
    <source>
        <dbReference type="Pfam" id="PF20974"/>
    </source>
</evidence>
<dbReference type="FunFam" id="1.10.1160.10:FF:000001">
    <property type="entry name" value="Glutamine--tRNA ligase"/>
    <property type="match status" value="1"/>
</dbReference>
<dbReference type="STRING" id="869754.A0A1A0GZ72"/>
<evidence type="ECO:0000256" key="1">
    <source>
        <dbReference type="ARBA" id="ARBA00004496"/>
    </source>
</evidence>
<dbReference type="InterPro" id="IPR020056">
    <property type="entry name" value="Rbsml_bL25/Gln-tRNA_synth_N"/>
</dbReference>